<accession>A0A918ATK6</accession>
<evidence type="ECO:0000313" key="2">
    <source>
        <dbReference type="Proteomes" id="UP000639606"/>
    </source>
</evidence>
<reference evidence="1" key="2">
    <citation type="submission" date="2020-09" db="EMBL/GenBank/DDBJ databases">
        <authorList>
            <person name="Sun Q."/>
            <person name="Ohkuma M."/>
        </authorList>
    </citation>
    <scope>NUCLEOTIDE SEQUENCE</scope>
    <source>
        <strain evidence="1">JCM 3313</strain>
    </source>
</reference>
<organism evidence="1 2">
    <name type="scientific">Saccharothrix coeruleofusca</name>
    <dbReference type="NCBI Taxonomy" id="33919"/>
    <lineage>
        <taxon>Bacteria</taxon>
        <taxon>Bacillati</taxon>
        <taxon>Actinomycetota</taxon>
        <taxon>Actinomycetes</taxon>
        <taxon>Pseudonocardiales</taxon>
        <taxon>Pseudonocardiaceae</taxon>
        <taxon>Saccharothrix</taxon>
    </lineage>
</organism>
<reference evidence="1" key="1">
    <citation type="journal article" date="2014" name="Int. J. Syst. Evol. Microbiol.">
        <title>Complete genome sequence of Corynebacterium casei LMG S-19264T (=DSM 44701T), isolated from a smear-ripened cheese.</title>
        <authorList>
            <consortium name="US DOE Joint Genome Institute (JGI-PGF)"/>
            <person name="Walter F."/>
            <person name="Albersmeier A."/>
            <person name="Kalinowski J."/>
            <person name="Ruckert C."/>
        </authorList>
    </citation>
    <scope>NUCLEOTIDE SEQUENCE</scope>
    <source>
        <strain evidence="1">JCM 3313</strain>
    </source>
</reference>
<evidence type="ECO:0000313" key="1">
    <source>
        <dbReference type="EMBL" id="GGP74492.1"/>
    </source>
</evidence>
<sequence length="62" mass="6450">MDVFAGTLTVSKVVPAGVCWEGALGESAWKTALAASAARVAWSGPEGPARLAWKMKWCAKTA</sequence>
<proteinExistence type="predicted"/>
<dbReference type="Proteomes" id="UP000639606">
    <property type="component" value="Unassembled WGS sequence"/>
</dbReference>
<keyword evidence="2" id="KW-1185">Reference proteome</keyword>
<dbReference type="AlphaFoldDB" id="A0A918ATK6"/>
<comment type="caution">
    <text evidence="1">The sequence shown here is derived from an EMBL/GenBank/DDBJ whole genome shotgun (WGS) entry which is preliminary data.</text>
</comment>
<protein>
    <submittedName>
        <fullName evidence="1">Uncharacterized protein</fullName>
    </submittedName>
</protein>
<dbReference type="EMBL" id="BMRG01000014">
    <property type="protein sequence ID" value="GGP74492.1"/>
    <property type="molecule type" value="Genomic_DNA"/>
</dbReference>
<gene>
    <name evidence="1" type="ORF">GCM10010185_55090</name>
</gene>
<name>A0A918ATK6_9PSEU</name>